<reference evidence="2" key="1">
    <citation type="submission" date="2021-01" db="EMBL/GenBank/DDBJ databases">
        <title>Whole genome shotgun sequence of Spirilliplanes yamanashiensis NBRC 15828.</title>
        <authorList>
            <person name="Komaki H."/>
            <person name="Tamura T."/>
        </authorList>
    </citation>
    <scope>NUCLEOTIDE SEQUENCE</scope>
    <source>
        <strain evidence="2">NBRC 15828</strain>
    </source>
</reference>
<comment type="caution">
    <text evidence="2">The sequence shown here is derived from an EMBL/GenBank/DDBJ whole genome shotgun (WGS) entry which is preliminary data.</text>
</comment>
<dbReference type="Pfam" id="PF07336">
    <property type="entry name" value="ABATE"/>
    <property type="match status" value="1"/>
</dbReference>
<dbReference type="InterPro" id="IPR021005">
    <property type="entry name" value="Znf_CGNR"/>
</dbReference>
<dbReference type="Pfam" id="PF11706">
    <property type="entry name" value="zf-CGNR"/>
    <property type="match status" value="1"/>
</dbReference>
<dbReference type="Gene3D" id="1.10.3300.10">
    <property type="entry name" value="Jann2411-like domain"/>
    <property type="match status" value="1"/>
</dbReference>
<dbReference type="RefSeq" id="WP_203937007.1">
    <property type="nucleotide sequence ID" value="NZ_BAAAGJ010000005.1"/>
</dbReference>
<organism evidence="2 3">
    <name type="scientific">Spirilliplanes yamanashiensis</name>
    <dbReference type="NCBI Taxonomy" id="42233"/>
    <lineage>
        <taxon>Bacteria</taxon>
        <taxon>Bacillati</taxon>
        <taxon>Actinomycetota</taxon>
        <taxon>Actinomycetes</taxon>
        <taxon>Micromonosporales</taxon>
        <taxon>Micromonosporaceae</taxon>
        <taxon>Spirilliplanes</taxon>
    </lineage>
</organism>
<dbReference type="AlphaFoldDB" id="A0A8J3Y541"/>
<dbReference type="InterPro" id="IPR023286">
    <property type="entry name" value="ABATE_dom_sf"/>
</dbReference>
<accession>A0A8J3Y541</accession>
<dbReference type="PANTHER" id="PTHR35525:SF3">
    <property type="entry name" value="BLL6575 PROTEIN"/>
    <property type="match status" value="1"/>
</dbReference>
<evidence type="ECO:0000259" key="1">
    <source>
        <dbReference type="Pfam" id="PF11706"/>
    </source>
</evidence>
<dbReference type="SUPFAM" id="SSF160904">
    <property type="entry name" value="Jann2411-like"/>
    <property type="match status" value="1"/>
</dbReference>
<proteinExistence type="predicted"/>
<gene>
    <name evidence="2" type="ORF">Sya03_10520</name>
</gene>
<keyword evidence="3" id="KW-1185">Reference proteome</keyword>
<protein>
    <recommendedName>
        <fullName evidence="1">Zinc finger CGNR domain-containing protein</fullName>
    </recommendedName>
</protein>
<sequence length="197" mass="20730">MADEPEVPEDLHLVESFTNSVDVDSAQDDLDSPARFGRWLTAHGFPGAPPGPAELDLARAVRAALRDDLAGHDRHAGAHDPGDARARLDELAGQLPLRVTFGPAAGPAAGSAAGSAAGFAPAPGLRGAHAMLAQVLAAVVLAERAGTWHRLKLCRADDCQVVYFDRSKNTSKAWCSMEGCGNRAKTRAYRGRRSSQG</sequence>
<dbReference type="EMBL" id="BOOY01000005">
    <property type="protein sequence ID" value="GIJ01700.1"/>
    <property type="molecule type" value="Genomic_DNA"/>
</dbReference>
<name>A0A8J3Y541_9ACTN</name>
<dbReference type="InterPro" id="IPR010852">
    <property type="entry name" value="ABATE"/>
</dbReference>
<dbReference type="Proteomes" id="UP000652013">
    <property type="component" value="Unassembled WGS sequence"/>
</dbReference>
<feature type="domain" description="Zinc finger CGNR" evidence="1">
    <location>
        <begin position="150"/>
        <end position="193"/>
    </location>
</feature>
<evidence type="ECO:0000313" key="2">
    <source>
        <dbReference type="EMBL" id="GIJ01700.1"/>
    </source>
</evidence>
<dbReference type="PANTHER" id="PTHR35525">
    <property type="entry name" value="BLL6575 PROTEIN"/>
    <property type="match status" value="1"/>
</dbReference>
<evidence type="ECO:0000313" key="3">
    <source>
        <dbReference type="Proteomes" id="UP000652013"/>
    </source>
</evidence>